<dbReference type="EMBL" id="MVIT01000061">
    <property type="protein sequence ID" value="OOV43023.1"/>
    <property type="molecule type" value="Genomic_DNA"/>
</dbReference>
<accession>A0A1T1DQW7</accession>
<sequence>MPKIRKKTKKDSTKNVKIKSKRKYGVKKNEILSEIELECLRKSYLQGTKRDEICKYYGLTYKQLDNIIEYNRWNLERKEITENLRENSDLQILTNLADAIAKINIEATQYLEIYNKRMTNPKIKNIELSLLSKSRFTHIKELLRSLSVPDTIRTEQNNSEEKTQVNIQIVTGVGERPGTLEKLLKNEQVGVKKTTTRNQIQEDS</sequence>
<dbReference type="AlphaFoldDB" id="A0A1T1DQW7"/>
<gene>
    <name evidence="1" type="ORF">B1J93_08565</name>
</gene>
<evidence type="ECO:0000313" key="1">
    <source>
        <dbReference type="EMBL" id="OOV43023.1"/>
    </source>
</evidence>
<comment type="caution">
    <text evidence="1">The sequence shown here is derived from an EMBL/GenBank/DDBJ whole genome shotgun (WGS) entry which is preliminary data.</text>
</comment>
<proteinExistence type="predicted"/>
<dbReference type="RefSeq" id="WP_036033669.1">
    <property type="nucleotide sequence ID" value="NZ_MVIT01000061.1"/>
</dbReference>
<name>A0A1T1DQW7_9LEPT</name>
<evidence type="ECO:0000313" key="2">
    <source>
        <dbReference type="Proteomes" id="UP000191008"/>
    </source>
</evidence>
<reference evidence="1 2" key="1">
    <citation type="submission" date="2017-02" db="EMBL/GenBank/DDBJ databases">
        <title>Comparative genomic analysis of Brazilian Leptospira kirschneri strains of different serogroups.</title>
        <authorList>
            <person name="Moreno L.Z."/>
            <person name="Miraglia F."/>
            <person name="Kremer F.S."/>
            <person name="Eslabao M.R."/>
            <person name="Lilenbaum W."/>
            <person name="Dellagostin O.A."/>
            <person name="Moreno A.M."/>
        </authorList>
    </citation>
    <scope>NUCLEOTIDE SEQUENCE [LARGE SCALE GENOMIC DNA]</scope>
    <source>
        <strain evidence="1 2">M110/06</strain>
    </source>
</reference>
<organism evidence="1 2">
    <name type="scientific">Leptospira kirschneri serovar Pomona</name>
    <dbReference type="NCBI Taxonomy" id="561005"/>
    <lineage>
        <taxon>Bacteria</taxon>
        <taxon>Pseudomonadati</taxon>
        <taxon>Spirochaetota</taxon>
        <taxon>Spirochaetia</taxon>
        <taxon>Leptospirales</taxon>
        <taxon>Leptospiraceae</taxon>
        <taxon>Leptospira</taxon>
    </lineage>
</organism>
<protein>
    <submittedName>
        <fullName evidence="1">Uncharacterized protein</fullName>
    </submittedName>
</protein>
<dbReference type="Proteomes" id="UP000191008">
    <property type="component" value="Unassembled WGS sequence"/>
</dbReference>